<dbReference type="PROSITE" id="PS50928">
    <property type="entry name" value="ABC_TM1"/>
    <property type="match status" value="1"/>
</dbReference>
<feature type="transmembrane region" description="Helical" evidence="7">
    <location>
        <begin position="129"/>
        <end position="159"/>
    </location>
</feature>
<dbReference type="InterPro" id="IPR035906">
    <property type="entry name" value="MetI-like_sf"/>
</dbReference>
<evidence type="ECO:0000313" key="10">
    <source>
        <dbReference type="Proteomes" id="UP000679779"/>
    </source>
</evidence>
<feature type="transmembrane region" description="Helical" evidence="7">
    <location>
        <begin position="180"/>
        <end position="202"/>
    </location>
</feature>
<evidence type="ECO:0000256" key="3">
    <source>
        <dbReference type="ARBA" id="ARBA00022475"/>
    </source>
</evidence>
<dbReference type="PANTHER" id="PTHR32243:SF24">
    <property type="entry name" value="DIACETYLCHITOBIOSE UPTAKE SYSTEM PERMEASE PROTEIN NGCG"/>
    <property type="match status" value="1"/>
</dbReference>
<accession>A0A919XFS9</accession>
<dbReference type="Proteomes" id="UP000679779">
    <property type="component" value="Unassembled WGS sequence"/>
</dbReference>
<evidence type="ECO:0000256" key="4">
    <source>
        <dbReference type="ARBA" id="ARBA00022692"/>
    </source>
</evidence>
<dbReference type="PANTHER" id="PTHR32243">
    <property type="entry name" value="MALTOSE TRANSPORT SYSTEM PERMEASE-RELATED"/>
    <property type="match status" value="1"/>
</dbReference>
<comment type="caution">
    <text evidence="9">The sequence shown here is derived from an EMBL/GenBank/DDBJ whole genome shotgun (WGS) entry which is preliminary data.</text>
</comment>
<keyword evidence="4 7" id="KW-0812">Transmembrane</keyword>
<feature type="transmembrane region" description="Helical" evidence="7">
    <location>
        <begin position="238"/>
        <end position="258"/>
    </location>
</feature>
<keyword evidence="5 7" id="KW-1133">Transmembrane helix</keyword>
<feature type="transmembrane region" description="Helical" evidence="7">
    <location>
        <begin position="70"/>
        <end position="93"/>
    </location>
</feature>
<comment type="similarity">
    <text evidence="7">Belongs to the binding-protein-dependent transport system permease family.</text>
</comment>
<dbReference type="InterPro" id="IPR050901">
    <property type="entry name" value="BP-dep_ABC_trans_perm"/>
</dbReference>
<proteinExistence type="inferred from homology"/>
<comment type="subcellular location">
    <subcellularLocation>
        <location evidence="1 7">Cell membrane</location>
        <topology evidence="1 7">Multi-pass membrane protein</topology>
    </subcellularLocation>
</comment>
<protein>
    <submittedName>
        <fullName evidence="9">Sugar ABC transporter permease</fullName>
    </submittedName>
</protein>
<dbReference type="InterPro" id="IPR000515">
    <property type="entry name" value="MetI-like"/>
</dbReference>
<dbReference type="GO" id="GO:0005886">
    <property type="term" value="C:plasma membrane"/>
    <property type="evidence" value="ECO:0007669"/>
    <property type="project" value="UniProtKB-SubCell"/>
</dbReference>
<evidence type="ECO:0000256" key="2">
    <source>
        <dbReference type="ARBA" id="ARBA00022448"/>
    </source>
</evidence>
<dbReference type="AlphaFoldDB" id="A0A919XFS9"/>
<organism evidence="9 10">
    <name type="scientific">Paenibacillus albilobatus</name>
    <dbReference type="NCBI Taxonomy" id="2716884"/>
    <lineage>
        <taxon>Bacteria</taxon>
        <taxon>Bacillati</taxon>
        <taxon>Bacillota</taxon>
        <taxon>Bacilli</taxon>
        <taxon>Bacillales</taxon>
        <taxon>Paenibacillaceae</taxon>
        <taxon>Paenibacillus</taxon>
    </lineage>
</organism>
<evidence type="ECO:0000256" key="1">
    <source>
        <dbReference type="ARBA" id="ARBA00004651"/>
    </source>
</evidence>
<evidence type="ECO:0000256" key="5">
    <source>
        <dbReference type="ARBA" id="ARBA00022989"/>
    </source>
</evidence>
<name>A0A919XFS9_9BACL</name>
<dbReference type="CDD" id="cd06261">
    <property type="entry name" value="TM_PBP2"/>
    <property type="match status" value="1"/>
</dbReference>
<evidence type="ECO:0000259" key="8">
    <source>
        <dbReference type="PROSITE" id="PS50928"/>
    </source>
</evidence>
<sequence length="274" mass="30793">MTRKQAMSNAIKELCMWILSLVILIPVAMLLLNSVKNVTESAAMSLKLPTSFHFENFATVFKDGNILRSFWNSLLISTLTSLITIVTSSMAAFVMTRNRTRINRYLYYLFLIGLIVPMNYITTMKVLQILHIINTFTGIILLYSATFIPFTVFLFYGFVSGIPKELDESAVMDGSGGGGLFFRIIFPLMKPVTVTALIINFLNCWNDFVLPLYFLNSSAKWGMIMTMYNYFSQYISSWNLVSAAMLINLVPILAVYVLGQKYIISGMTAGAVKG</sequence>
<evidence type="ECO:0000313" key="9">
    <source>
        <dbReference type="EMBL" id="GIO29628.1"/>
    </source>
</evidence>
<dbReference type="RefSeq" id="WP_160037733.1">
    <property type="nucleotide sequence ID" value="NZ_BORQ01000001.1"/>
</dbReference>
<feature type="transmembrane region" description="Helical" evidence="7">
    <location>
        <begin position="105"/>
        <end position="123"/>
    </location>
</feature>
<dbReference type="EMBL" id="BORQ01000001">
    <property type="protein sequence ID" value="GIO29628.1"/>
    <property type="molecule type" value="Genomic_DNA"/>
</dbReference>
<keyword evidence="6 7" id="KW-0472">Membrane</keyword>
<dbReference type="SUPFAM" id="SSF161098">
    <property type="entry name" value="MetI-like"/>
    <property type="match status" value="1"/>
</dbReference>
<evidence type="ECO:0000256" key="7">
    <source>
        <dbReference type="RuleBase" id="RU363032"/>
    </source>
</evidence>
<feature type="transmembrane region" description="Helical" evidence="7">
    <location>
        <begin position="14"/>
        <end position="32"/>
    </location>
</feature>
<keyword evidence="2 7" id="KW-0813">Transport</keyword>
<reference evidence="9" key="1">
    <citation type="submission" date="2021-03" db="EMBL/GenBank/DDBJ databases">
        <title>Antimicrobial resistance genes in bacteria isolated from Japanese honey, and their potential for conferring macrolide and lincosamide resistance in the American foulbrood pathogen Paenibacillus larvae.</title>
        <authorList>
            <person name="Okamoto M."/>
            <person name="Kumagai M."/>
            <person name="Kanamori H."/>
            <person name="Takamatsu D."/>
        </authorList>
    </citation>
    <scope>NUCLEOTIDE SEQUENCE</scope>
    <source>
        <strain evidence="9">J2TS6</strain>
    </source>
</reference>
<keyword evidence="10" id="KW-1185">Reference proteome</keyword>
<dbReference type="GO" id="GO:0055085">
    <property type="term" value="P:transmembrane transport"/>
    <property type="evidence" value="ECO:0007669"/>
    <property type="project" value="InterPro"/>
</dbReference>
<dbReference type="Pfam" id="PF00528">
    <property type="entry name" value="BPD_transp_1"/>
    <property type="match status" value="1"/>
</dbReference>
<feature type="domain" description="ABC transmembrane type-1" evidence="8">
    <location>
        <begin position="70"/>
        <end position="259"/>
    </location>
</feature>
<keyword evidence="3" id="KW-1003">Cell membrane</keyword>
<evidence type="ECO:0000256" key="6">
    <source>
        <dbReference type="ARBA" id="ARBA00023136"/>
    </source>
</evidence>
<gene>
    <name evidence="9" type="ORF">J2TS6_07690</name>
</gene>
<dbReference type="Gene3D" id="1.10.3720.10">
    <property type="entry name" value="MetI-like"/>
    <property type="match status" value="1"/>
</dbReference>